<comment type="caution">
    <text evidence="3">The sequence shown here is derived from an EMBL/GenBank/DDBJ whole genome shotgun (WGS) entry which is preliminary data.</text>
</comment>
<dbReference type="CDD" id="cd00085">
    <property type="entry name" value="HNHc"/>
    <property type="match status" value="1"/>
</dbReference>
<dbReference type="RefSeq" id="WP_277860082.1">
    <property type="nucleotide sequence ID" value="NZ_JARRAG010000001.1"/>
</dbReference>
<evidence type="ECO:0000259" key="2">
    <source>
        <dbReference type="Pfam" id="PF01844"/>
    </source>
</evidence>
<reference evidence="3 4" key="1">
    <citation type="submission" date="2023-03" db="EMBL/GenBank/DDBJ databases">
        <title>Paludisphaera mucosa sp. nov. a novel planctomycete from northern fen.</title>
        <authorList>
            <person name="Ivanova A."/>
        </authorList>
    </citation>
    <scope>NUCLEOTIDE SEQUENCE [LARGE SCALE GENOMIC DNA]</scope>
    <source>
        <strain evidence="3 4">Pla2</strain>
    </source>
</reference>
<dbReference type="InterPro" id="IPR003615">
    <property type="entry name" value="HNH_nuc"/>
</dbReference>
<dbReference type="GO" id="GO:0004519">
    <property type="term" value="F:endonuclease activity"/>
    <property type="evidence" value="ECO:0007669"/>
    <property type="project" value="UniProtKB-KW"/>
</dbReference>
<dbReference type="InterPro" id="IPR002711">
    <property type="entry name" value="HNH"/>
</dbReference>
<proteinExistence type="predicted"/>
<evidence type="ECO:0000256" key="1">
    <source>
        <dbReference type="SAM" id="MobiDB-lite"/>
    </source>
</evidence>
<keyword evidence="3" id="KW-0255">Endonuclease</keyword>
<name>A0ABT6F8L5_9BACT</name>
<keyword evidence="3" id="KW-0378">Hydrolase</keyword>
<dbReference type="EMBL" id="JARRAG010000001">
    <property type="protein sequence ID" value="MDG3003733.1"/>
    <property type="molecule type" value="Genomic_DNA"/>
</dbReference>
<organism evidence="3 4">
    <name type="scientific">Paludisphaera mucosa</name>
    <dbReference type="NCBI Taxonomy" id="3030827"/>
    <lineage>
        <taxon>Bacteria</taxon>
        <taxon>Pseudomonadati</taxon>
        <taxon>Planctomycetota</taxon>
        <taxon>Planctomycetia</taxon>
        <taxon>Isosphaerales</taxon>
        <taxon>Isosphaeraceae</taxon>
        <taxon>Paludisphaera</taxon>
    </lineage>
</organism>
<gene>
    <name evidence="3" type="ORF">PZE19_08125</name>
</gene>
<dbReference type="Proteomes" id="UP001216907">
    <property type="component" value="Unassembled WGS sequence"/>
</dbReference>
<sequence length="160" mass="17935">MMDFGRFRPSFAASRPLEAGWPGTREDCRVTIADKLDLAAQSDVTFERRGGDWVGKCLICNGPIAFDAATGAGATLEHIRARSRGGTDEPANLAAVHGRCNWEKGRRWDPKKRRSADDYEAFVTRLLVKRAERWRPMGQASDRTGLDRPSRSSTLRRSRD</sequence>
<protein>
    <submittedName>
        <fullName evidence="3">HNH endonuclease</fullName>
    </submittedName>
</protein>
<feature type="domain" description="HNH" evidence="2">
    <location>
        <begin position="57"/>
        <end position="107"/>
    </location>
</feature>
<keyword evidence="4" id="KW-1185">Reference proteome</keyword>
<evidence type="ECO:0000313" key="3">
    <source>
        <dbReference type="EMBL" id="MDG3003733.1"/>
    </source>
</evidence>
<feature type="region of interest" description="Disordered" evidence="1">
    <location>
        <begin position="134"/>
        <end position="160"/>
    </location>
</feature>
<keyword evidence="3" id="KW-0540">Nuclease</keyword>
<evidence type="ECO:0000313" key="4">
    <source>
        <dbReference type="Proteomes" id="UP001216907"/>
    </source>
</evidence>
<dbReference type="Pfam" id="PF01844">
    <property type="entry name" value="HNH"/>
    <property type="match status" value="1"/>
</dbReference>
<accession>A0ABT6F8L5</accession>
<dbReference type="Gene3D" id="1.10.30.50">
    <property type="match status" value="1"/>
</dbReference>